<dbReference type="InterPro" id="IPR050228">
    <property type="entry name" value="Carboxylesterase_BioH"/>
</dbReference>
<dbReference type="InterPro" id="IPR017497">
    <property type="entry name" value="BchO"/>
</dbReference>
<dbReference type="NCBIfam" id="TIGR03056">
    <property type="entry name" value="bchO_mg_che_rel"/>
    <property type="match status" value="1"/>
</dbReference>
<reference evidence="2 3" key="1">
    <citation type="submission" date="2021-05" db="EMBL/GenBank/DDBJ databases">
        <title>Bacteria Genome sequencing.</title>
        <authorList>
            <person name="Takabe Y."/>
            <person name="Nakajima Y."/>
            <person name="Suzuki S."/>
            <person name="Shiozaki T."/>
        </authorList>
    </citation>
    <scope>NUCLEOTIDE SEQUENCE [LARGE SCALE GENOMIC DNA]</scope>
    <source>
        <strain evidence="2 3">AI_62</strain>
    </source>
</reference>
<dbReference type="PANTHER" id="PTHR43194:SF2">
    <property type="entry name" value="PEROXISOMAL MEMBRANE PROTEIN LPX1"/>
    <property type="match status" value="1"/>
</dbReference>
<organism evidence="2 3">
    <name type="scientific">Jannaschia pagri</name>
    <dbReference type="NCBI Taxonomy" id="2829797"/>
    <lineage>
        <taxon>Bacteria</taxon>
        <taxon>Pseudomonadati</taxon>
        <taxon>Pseudomonadota</taxon>
        <taxon>Alphaproteobacteria</taxon>
        <taxon>Rhodobacterales</taxon>
        <taxon>Roseobacteraceae</taxon>
        <taxon>Jannaschia</taxon>
    </lineage>
</organism>
<feature type="domain" description="AB hydrolase-1" evidence="1">
    <location>
        <begin position="36"/>
        <end position="268"/>
    </location>
</feature>
<dbReference type="RefSeq" id="WP_220748705.1">
    <property type="nucleotide sequence ID" value="NZ_BPFH01000003.1"/>
</dbReference>
<dbReference type="PANTHER" id="PTHR43194">
    <property type="entry name" value="HYDROLASE ALPHA/BETA FOLD FAMILY"/>
    <property type="match status" value="1"/>
</dbReference>
<dbReference type="InterPro" id="IPR029058">
    <property type="entry name" value="AB_hydrolase_fold"/>
</dbReference>
<dbReference type="EMBL" id="BPFH01000003">
    <property type="protein sequence ID" value="GIT95202.1"/>
    <property type="molecule type" value="Genomic_DNA"/>
</dbReference>
<keyword evidence="3" id="KW-1185">Reference proteome</keyword>
<protein>
    <submittedName>
        <fullName evidence="2">Magnesium chelatase</fullName>
    </submittedName>
</protein>
<evidence type="ECO:0000313" key="3">
    <source>
        <dbReference type="Proteomes" id="UP000786693"/>
    </source>
</evidence>
<dbReference type="PRINTS" id="PR00111">
    <property type="entry name" value="ABHYDROLASE"/>
</dbReference>
<name>A0ABQ4NM69_9RHOB</name>
<dbReference type="SUPFAM" id="SSF53474">
    <property type="entry name" value="alpha/beta-Hydrolases"/>
    <property type="match status" value="1"/>
</dbReference>
<sequence>MRPPPPDDWPFAAQSQIIEARPHRWHVQQLGAGPDLVLLHGAGASTHSWRALAPLLADGYRITMLDLPGHGFTRSDNRSRAGLDPMAEDVARLLHALAISPAAYLGHSAGATVALRLALDGARPTPVLSINGAFQMFEGIAGFLFPLMAKALAFNPLTVPLFTAGSSLPRTRRMLAGTGSTIEDAGLRQYHALISDREHVAGALAMMANWSLDRLIRDAPGLDAPALLVVGANDRTVPTRVSRDMADRLQQATLTELPGVGHLLHEEAAHRAAEVCLTFLDTALRVDGTAQKKTPG</sequence>
<gene>
    <name evidence="2" type="primary">bchO</name>
    <name evidence="2" type="ORF">JANAI62_18250</name>
</gene>
<dbReference type="Gene3D" id="3.40.50.1820">
    <property type="entry name" value="alpha/beta hydrolase"/>
    <property type="match status" value="1"/>
</dbReference>
<evidence type="ECO:0000313" key="2">
    <source>
        <dbReference type="EMBL" id="GIT95202.1"/>
    </source>
</evidence>
<evidence type="ECO:0000259" key="1">
    <source>
        <dbReference type="Pfam" id="PF00561"/>
    </source>
</evidence>
<dbReference type="Proteomes" id="UP000786693">
    <property type="component" value="Unassembled WGS sequence"/>
</dbReference>
<dbReference type="Pfam" id="PF00561">
    <property type="entry name" value="Abhydrolase_1"/>
    <property type="match status" value="1"/>
</dbReference>
<proteinExistence type="predicted"/>
<accession>A0ABQ4NM69</accession>
<dbReference type="InterPro" id="IPR000073">
    <property type="entry name" value="AB_hydrolase_1"/>
</dbReference>
<comment type="caution">
    <text evidence="2">The sequence shown here is derived from an EMBL/GenBank/DDBJ whole genome shotgun (WGS) entry which is preliminary data.</text>
</comment>